<evidence type="ECO:0000256" key="2">
    <source>
        <dbReference type="SAM" id="Phobius"/>
    </source>
</evidence>
<dbReference type="KEGG" id="aplc:110975195"/>
<keyword evidence="2" id="KW-0812">Transmembrane</keyword>
<dbReference type="OMA" id="PGCTGIR"/>
<feature type="region of interest" description="Disordered" evidence="1">
    <location>
        <begin position="551"/>
        <end position="582"/>
    </location>
</feature>
<sequence length="640" mass="69374">MVSRQPTTTTMALQCGTGVGKSSWTLCMIILLGLYSGSRQHIAYAQQALEPQCSSLDGLIDHIVQSMNSMPGTATICAKIPGCTGIRCSLNILGQNIGISLRMYPCATPAQMRLRIFIPSSGINFSQMITHGTTISLPGVSLNSTGFQYSPLPGIRIQAQIAVNFKKVPEGLKLGLWFQARGFGTGINWPIVPDYIIMFPPCTPGMPGTPPPPQSQCGRMEALIARVPPPPGFTCAVFPDCLGFHCFGSINAVILTYAVNVSLTINHCDVPVSYTVAVTNPGSPLLWQHRFYHNATVPVVANFPGRTNVKLQVLMQHSKAYIETSIKVIVCLDVIGCFDISFMSNEQVPVPPCTTNAPVPIMEYLNPDPVLEYTTPECLAWQRVENSLKAMNVPGLRVSYCYIEAPMCNHIMCTADYNGQRPPATSTSYSIYAEVKHCTQPMMLLVSVRGLNNDFVMEQRISADTNVSLNKNGVLLNIHFRELNGAIQLSAAVLIPLPGTAPPVNLPLIKDQLIPLPNCAGGGIGGNEPNMPNQPVYPTNDVPFMPNQPGNRVQPGAKPASTEAPTLTKPNNNRVPKGNAQSKNSAVPLAIGLLFTSFVIIGAAFGAFYWYRRPRSPPTEQTVLVEEPEHDMVRFSIGAR</sequence>
<name>A0A8B7XT08_ACAPL</name>
<reference evidence="4" key="1">
    <citation type="submission" date="2025-08" db="UniProtKB">
        <authorList>
            <consortium name="RefSeq"/>
        </authorList>
    </citation>
    <scope>IDENTIFICATION</scope>
</reference>
<accession>A0A8B7XT08</accession>
<proteinExistence type="predicted"/>
<dbReference type="RefSeq" id="XP_022083135.1">
    <property type="nucleotide sequence ID" value="XM_022227443.1"/>
</dbReference>
<protein>
    <submittedName>
        <fullName evidence="4">Uncharacterized protein LOC110975195</fullName>
    </submittedName>
</protein>
<evidence type="ECO:0000313" key="3">
    <source>
        <dbReference type="Proteomes" id="UP000694845"/>
    </source>
</evidence>
<feature type="compositionally biased region" description="Polar residues" evidence="1">
    <location>
        <begin position="563"/>
        <end position="582"/>
    </location>
</feature>
<keyword evidence="2" id="KW-0472">Membrane</keyword>
<keyword evidence="3" id="KW-1185">Reference proteome</keyword>
<dbReference type="AlphaFoldDB" id="A0A8B7XT08"/>
<dbReference type="Proteomes" id="UP000694845">
    <property type="component" value="Unplaced"/>
</dbReference>
<dbReference type="GeneID" id="110975195"/>
<organism evidence="3 4">
    <name type="scientific">Acanthaster planci</name>
    <name type="common">Crown-of-thorns starfish</name>
    <dbReference type="NCBI Taxonomy" id="133434"/>
    <lineage>
        <taxon>Eukaryota</taxon>
        <taxon>Metazoa</taxon>
        <taxon>Echinodermata</taxon>
        <taxon>Eleutherozoa</taxon>
        <taxon>Asterozoa</taxon>
        <taxon>Asteroidea</taxon>
        <taxon>Valvatacea</taxon>
        <taxon>Valvatida</taxon>
        <taxon>Acanthasteridae</taxon>
        <taxon>Acanthaster</taxon>
    </lineage>
</organism>
<keyword evidence="2" id="KW-1133">Transmembrane helix</keyword>
<gene>
    <name evidence="4" type="primary">LOC110975195</name>
</gene>
<evidence type="ECO:0000313" key="4">
    <source>
        <dbReference type="RefSeq" id="XP_022083135.1"/>
    </source>
</evidence>
<evidence type="ECO:0000256" key="1">
    <source>
        <dbReference type="SAM" id="MobiDB-lite"/>
    </source>
</evidence>
<dbReference type="OrthoDB" id="10027045at2759"/>
<feature type="transmembrane region" description="Helical" evidence="2">
    <location>
        <begin position="589"/>
        <end position="611"/>
    </location>
</feature>